<evidence type="ECO:0000256" key="1">
    <source>
        <dbReference type="SAM" id="Phobius"/>
    </source>
</evidence>
<organism evidence="2 3">
    <name type="scientific">Pedobacter endophyticus</name>
    <dbReference type="NCBI Taxonomy" id="2789740"/>
    <lineage>
        <taxon>Bacteria</taxon>
        <taxon>Pseudomonadati</taxon>
        <taxon>Bacteroidota</taxon>
        <taxon>Sphingobacteriia</taxon>
        <taxon>Sphingobacteriales</taxon>
        <taxon>Sphingobacteriaceae</taxon>
        <taxon>Pedobacter</taxon>
    </lineage>
</organism>
<reference evidence="2 3" key="1">
    <citation type="submission" date="2020-11" db="EMBL/GenBank/DDBJ databases">
        <title>Pedobacter endophytica, an endophytic bacteria isolated form Carex pumila.</title>
        <authorList>
            <person name="Peng Y."/>
            <person name="Jiang L."/>
            <person name="Lee J."/>
        </authorList>
    </citation>
    <scope>NUCLEOTIDE SEQUENCE [LARGE SCALE GENOMIC DNA]</scope>
    <source>
        <strain evidence="2 3">JBR3-12</strain>
    </source>
</reference>
<dbReference type="AlphaFoldDB" id="A0A7U3SPK5"/>
<evidence type="ECO:0000313" key="3">
    <source>
        <dbReference type="Proteomes" id="UP000594759"/>
    </source>
</evidence>
<feature type="transmembrane region" description="Helical" evidence="1">
    <location>
        <begin position="12"/>
        <end position="32"/>
    </location>
</feature>
<keyword evidence="1" id="KW-1133">Transmembrane helix</keyword>
<proteinExistence type="predicted"/>
<dbReference type="Proteomes" id="UP000594759">
    <property type="component" value="Chromosome"/>
</dbReference>
<keyword evidence="3" id="KW-1185">Reference proteome</keyword>
<protein>
    <submittedName>
        <fullName evidence="2">Uncharacterized protein</fullName>
    </submittedName>
</protein>
<name>A0A7U3SPK5_9SPHI</name>
<dbReference type="EMBL" id="CP064939">
    <property type="protein sequence ID" value="QPH38603.1"/>
    <property type="molecule type" value="Genomic_DNA"/>
</dbReference>
<keyword evidence="1" id="KW-0472">Membrane</keyword>
<keyword evidence="1" id="KW-0812">Transmembrane</keyword>
<evidence type="ECO:0000313" key="2">
    <source>
        <dbReference type="EMBL" id="QPH38603.1"/>
    </source>
</evidence>
<dbReference type="KEGG" id="pex:IZT61_16160"/>
<accession>A0A7U3SPK5</accession>
<dbReference type="RefSeq" id="WP_196098080.1">
    <property type="nucleotide sequence ID" value="NZ_CP064939.1"/>
</dbReference>
<sequence>MAEIKIERKKMLWPWILAGFGIAAVLAIYFFYYRDKESINVSTKNEGGKIHESIVEYTSYVDSDTTAMGLDHKYTHNAILKLANAIRDLASLTGYSAKNDIQQAIDCANLITIDPNAGTHADNIKKAAAFLSTALANIQKKGFTGLRNEADQVRKAGEEIDTDVLTLDQKRKVRAFFTNASILLKKMDQIENEH</sequence>
<gene>
    <name evidence="2" type="ORF">IZT61_16160</name>
</gene>